<dbReference type="SUPFAM" id="SSF55874">
    <property type="entry name" value="ATPase domain of HSP90 chaperone/DNA topoisomerase II/histidine kinase"/>
    <property type="match status" value="1"/>
</dbReference>
<dbReference type="Gene3D" id="1.10.287.130">
    <property type="match status" value="1"/>
</dbReference>
<dbReference type="InterPro" id="IPR004358">
    <property type="entry name" value="Sig_transdc_His_kin-like_C"/>
</dbReference>
<dbReference type="InterPro" id="IPR003660">
    <property type="entry name" value="HAMP_dom"/>
</dbReference>
<dbReference type="FunFam" id="1.10.287.130:FF:000002">
    <property type="entry name" value="Two-component osmosensing histidine kinase"/>
    <property type="match status" value="1"/>
</dbReference>
<evidence type="ECO:0000256" key="3">
    <source>
        <dbReference type="ARBA" id="ARBA00012438"/>
    </source>
</evidence>
<keyword evidence="13" id="KW-0812">Transmembrane</keyword>
<evidence type="ECO:0000256" key="9">
    <source>
        <dbReference type="ARBA" id="ARBA00023012"/>
    </source>
</evidence>
<keyword evidence="8" id="KW-0067">ATP-binding</keyword>
<dbReference type="InterPro" id="IPR005467">
    <property type="entry name" value="His_kinase_dom"/>
</dbReference>
<dbReference type="Pfam" id="PF02518">
    <property type="entry name" value="HATPase_c"/>
    <property type="match status" value="1"/>
</dbReference>
<dbReference type="FunFam" id="3.30.565.10:FF:000010">
    <property type="entry name" value="Sensor histidine kinase RcsC"/>
    <property type="match status" value="1"/>
</dbReference>
<proteinExistence type="predicted"/>
<dbReference type="EMBL" id="LWBP01000240">
    <property type="protein sequence ID" value="OQP47819.1"/>
    <property type="molecule type" value="Genomic_DNA"/>
</dbReference>
<keyword evidence="6" id="KW-0547">Nucleotide-binding</keyword>
<comment type="subcellular location">
    <subcellularLocation>
        <location evidence="2">Membrane</location>
    </subcellularLocation>
</comment>
<keyword evidence="13" id="KW-1133">Transmembrane helix</keyword>
<dbReference type="GO" id="GO:0000155">
    <property type="term" value="F:phosphorelay sensor kinase activity"/>
    <property type="evidence" value="ECO:0007669"/>
    <property type="project" value="InterPro"/>
</dbReference>
<feature type="transmembrane region" description="Helical" evidence="13">
    <location>
        <begin position="15"/>
        <end position="37"/>
    </location>
</feature>
<protein>
    <recommendedName>
        <fullName evidence="11">Sensory/regulatory protein RpfC</fullName>
        <ecNumber evidence="3">2.7.13.3</ecNumber>
    </recommendedName>
</protein>
<dbReference type="SUPFAM" id="SSF52172">
    <property type="entry name" value="CheY-like"/>
    <property type="match status" value="2"/>
</dbReference>
<dbReference type="RefSeq" id="WP_081170443.1">
    <property type="nucleotide sequence ID" value="NZ_LWBP01000240.1"/>
</dbReference>
<evidence type="ECO:0000259" key="15">
    <source>
        <dbReference type="PROSITE" id="PS50110"/>
    </source>
</evidence>
<dbReference type="Pfam" id="PF01590">
    <property type="entry name" value="GAF"/>
    <property type="match status" value="1"/>
</dbReference>
<dbReference type="PROSITE" id="PS50110">
    <property type="entry name" value="RESPONSE_REGULATORY"/>
    <property type="match status" value="2"/>
</dbReference>
<dbReference type="PANTHER" id="PTHR45339:SF1">
    <property type="entry name" value="HYBRID SIGNAL TRANSDUCTION HISTIDINE KINASE J"/>
    <property type="match status" value="1"/>
</dbReference>
<dbReference type="AlphaFoldDB" id="A0A1V9ENT8"/>
<dbReference type="STRING" id="550983.A4R26_31785"/>
<evidence type="ECO:0000259" key="14">
    <source>
        <dbReference type="PROSITE" id="PS50109"/>
    </source>
</evidence>
<evidence type="ECO:0000256" key="12">
    <source>
        <dbReference type="PROSITE-ProRule" id="PRU00169"/>
    </source>
</evidence>
<dbReference type="SMART" id="SM00448">
    <property type="entry name" value="REC"/>
    <property type="match status" value="2"/>
</dbReference>
<dbReference type="SMART" id="SM00388">
    <property type="entry name" value="HisKA"/>
    <property type="match status" value="1"/>
</dbReference>
<dbReference type="PRINTS" id="PR00344">
    <property type="entry name" value="BCTRLSENSOR"/>
</dbReference>
<organism evidence="17 18">
    <name type="scientific">Niastella populi</name>
    <dbReference type="NCBI Taxonomy" id="550983"/>
    <lineage>
        <taxon>Bacteria</taxon>
        <taxon>Pseudomonadati</taxon>
        <taxon>Bacteroidota</taxon>
        <taxon>Chitinophagia</taxon>
        <taxon>Chitinophagales</taxon>
        <taxon>Chitinophagaceae</taxon>
        <taxon>Niastella</taxon>
    </lineage>
</organism>
<dbReference type="InterPro" id="IPR001789">
    <property type="entry name" value="Sig_transdc_resp-reg_receiver"/>
</dbReference>
<evidence type="ECO:0000256" key="2">
    <source>
        <dbReference type="ARBA" id="ARBA00004370"/>
    </source>
</evidence>
<accession>A0A1V9ENT8</accession>
<feature type="domain" description="HAMP" evidence="16">
    <location>
        <begin position="223"/>
        <end position="275"/>
    </location>
</feature>
<keyword evidence="5" id="KW-0808">Transferase</keyword>
<feature type="modified residue" description="4-aspartylphosphate" evidence="12">
    <location>
        <position position="814"/>
    </location>
</feature>
<dbReference type="SMART" id="SM00304">
    <property type="entry name" value="HAMP"/>
    <property type="match status" value="1"/>
</dbReference>
<comment type="subunit">
    <text evidence="10">At low DSF concentrations, interacts with RpfF.</text>
</comment>
<dbReference type="Gene3D" id="6.10.340.10">
    <property type="match status" value="1"/>
</dbReference>
<dbReference type="PROSITE" id="PS50885">
    <property type="entry name" value="HAMP"/>
    <property type="match status" value="1"/>
</dbReference>
<dbReference type="SMART" id="SM00387">
    <property type="entry name" value="HATPase_c"/>
    <property type="match status" value="1"/>
</dbReference>
<dbReference type="OrthoDB" id="9811889at2"/>
<dbReference type="GO" id="GO:0005524">
    <property type="term" value="F:ATP binding"/>
    <property type="evidence" value="ECO:0007669"/>
    <property type="project" value="UniProtKB-KW"/>
</dbReference>
<evidence type="ECO:0000256" key="7">
    <source>
        <dbReference type="ARBA" id="ARBA00022777"/>
    </source>
</evidence>
<evidence type="ECO:0000256" key="11">
    <source>
        <dbReference type="ARBA" id="ARBA00068150"/>
    </source>
</evidence>
<keyword evidence="13" id="KW-0472">Membrane</keyword>
<dbReference type="Gene3D" id="3.30.450.40">
    <property type="match status" value="1"/>
</dbReference>
<dbReference type="InterPro" id="IPR029016">
    <property type="entry name" value="GAF-like_dom_sf"/>
</dbReference>
<sequence length="1026" mass="115795">MKSFFSNDISIRRKINLSFSLLVFLFVVNGIITLITLQNTKKLAYNVSEIIDPALVALNDLNQMLLESKMYTTNWVFLRSKQQDKDLLVKLHRSDYQALKERLDGYSARWKDSYLKDSLQKVYTGFEELLLIEKAIMGSLQKFEDYDDLVIRLEAERKIEDEVLPKTDALMQSLSNIMAHAKKIRLEEHLLLKRSSNELRAIIIVLAISIICIGLFLAIYMTRVIIGPINKIKAIVNDLGKGIIPSSALETRKDEIGEMIQAVNNLSEKTLATTQFAHEVGIRNFNIPFQPLSEEDVLGKALIVMRDNLNASEKEIKQSAIDLHKKDQLLQAVAEATHQLISNNDIEEAMGESIRLLGIKMNIDIVNIFKSSGDLQNAMLSDQLMRWTAQNNEIEYKRPEFQHIKYMSYAFKKLSNNEIYYSFIDDIEDGLFKGMHTDKGIKSMAVIPVFVLGEFWGFVSFYDCRMNREWTDTEFSILTSFAATLGSAIERNQMETRLMESKEKAEAASVAKSEFMANMSHELRTPMNGIIGFSELVLTTELNKTQREYLGNVNKSAYNLLNIINDILDFSKIEAGKLLIDNTTFRLNEVIEETVDMLDIKAQEKNIELICHIDPKLPAQFYGDPVRIRQILINLVGNAIKFTSEGEVLVTVKQGVTHMVQGRKMLGLAISVKDTGIGIAKDKVDAIFESFTQADSSTTRKFGGTGLGLTISRCLAELMAGSLSVESELGVGSTFTLNLSLQIVDEMPSVSLASKGLLREVLVIDDNITNCELMKGIFEYLDIPCKICFNGSDALSVIQKAIDNNQLFDLIITDHQMPGMDGITLVGEIKKLLSGSAEPFILMLSSLEKTMFQQEAEKIGINKFLSKPVKLNELVNLLSDLFEKLHFKQNHNVNIPQLAKFVNHKEILVAEDNPMNMELIAQVLTNMQLKVIRAETGQEAIQLLEKHNPSLIFMDINMPVLDGFETTLQIRQLSGPKKDIPIIALTADAMKEDKERCLQVGMNDFVVKPFRLKEIETVLQRYLGEI</sequence>
<gene>
    <name evidence="17" type="ORF">A4R26_31785</name>
</gene>
<dbReference type="GO" id="GO:0016020">
    <property type="term" value="C:membrane"/>
    <property type="evidence" value="ECO:0007669"/>
    <property type="project" value="UniProtKB-SubCell"/>
</dbReference>
<dbReference type="CDD" id="cd17546">
    <property type="entry name" value="REC_hyHK_CKI1_RcsC-like"/>
    <property type="match status" value="2"/>
</dbReference>
<feature type="modified residue" description="4-aspartylphosphate" evidence="12">
    <location>
        <position position="955"/>
    </location>
</feature>
<dbReference type="CDD" id="cd16922">
    <property type="entry name" value="HATPase_EvgS-ArcB-TorS-like"/>
    <property type="match status" value="1"/>
</dbReference>
<dbReference type="InterPro" id="IPR036890">
    <property type="entry name" value="HATPase_C_sf"/>
</dbReference>
<comment type="catalytic activity">
    <reaction evidence="1">
        <text>ATP + protein L-histidine = ADP + protein N-phospho-L-histidine.</text>
        <dbReference type="EC" id="2.7.13.3"/>
    </reaction>
</comment>
<evidence type="ECO:0000256" key="5">
    <source>
        <dbReference type="ARBA" id="ARBA00022679"/>
    </source>
</evidence>
<evidence type="ECO:0000256" key="8">
    <source>
        <dbReference type="ARBA" id="ARBA00022840"/>
    </source>
</evidence>
<dbReference type="InterPro" id="IPR003594">
    <property type="entry name" value="HATPase_dom"/>
</dbReference>
<reference evidence="18" key="1">
    <citation type="submission" date="2016-04" db="EMBL/GenBank/DDBJ databases">
        <authorList>
            <person name="Chen L."/>
            <person name="Zhuang W."/>
            <person name="Wang G."/>
        </authorList>
    </citation>
    <scope>NUCLEOTIDE SEQUENCE [LARGE SCALE GENOMIC DNA]</scope>
    <source>
        <strain evidence="18">208</strain>
    </source>
</reference>
<feature type="transmembrane region" description="Helical" evidence="13">
    <location>
        <begin position="201"/>
        <end position="221"/>
    </location>
</feature>
<dbReference type="Pfam" id="PF00672">
    <property type="entry name" value="HAMP"/>
    <property type="match status" value="1"/>
</dbReference>
<evidence type="ECO:0000256" key="10">
    <source>
        <dbReference type="ARBA" id="ARBA00064003"/>
    </source>
</evidence>
<comment type="caution">
    <text evidence="17">The sequence shown here is derived from an EMBL/GenBank/DDBJ whole genome shotgun (WGS) entry which is preliminary data.</text>
</comment>
<dbReference type="PROSITE" id="PS50109">
    <property type="entry name" value="HIS_KIN"/>
    <property type="match status" value="1"/>
</dbReference>
<dbReference type="Pfam" id="PF00072">
    <property type="entry name" value="Response_reg"/>
    <property type="match status" value="2"/>
</dbReference>
<evidence type="ECO:0000313" key="18">
    <source>
        <dbReference type="Proteomes" id="UP000192276"/>
    </source>
</evidence>
<keyword evidence="4 12" id="KW-0597">Phosphoprotein</keyword>
<dbReference type="PANTHER" id="PTHR45339">
    <property type="entry name" value="HYBRID SIGNAL TRANSDUCTION HISTIDINE KINASE J"/>
    <property type="match status" value="1"/>
</dbReference>
<dbReference type="SUPFAM" id="SSF47384">
    <property type="entry name" value="Homodimeric domain of signal transducing histidine kinase"/>
    <property type="match status" value="1"/>
</dbReference>
<name>A0A1V9ENT8_9BACT</name>
<keyword evidence="7" id="KW-0418">Kinase</keyword>
<dbReference type="Gene3D" id="3.30.565.10">
    <property type="entry name" value="Histidine kinase-like ATPase, C-terminal domain"/>
    <property type="match status" value="1"/>
</dbReference>
<dbReference type="CDD" id="cd00082">
    <property type="entry name" value="HisKA"/>
    <property type="match status" value="1"/>
</dbReference>
<dbReference type="InterPro" id="IPR003018">
    <property type="entry name" value="GAF"/>
</dbReference>
<dbReference type="InterPro" id="IPR003661">
    <property type="entry name" value="HisK_dim/P_dom"/>
</dbReference>
<keyword evidence="9" id="KW-0902">Two-component regulatory system</keyword>
<evidence type="ECO:0000256" key="13">
    <source>
        <dbReference type="SAM" id="Phobius"/>
    </source>
</evidence>
<dbReference type="Pfam" id="PF00512">
    <property type="entry name" value="HisKA"/>
    <property type="match status" value="1"/>
</dbReference>
<evidence type="ECO:0000256" key="6">
    <source>
        <dbReference type="ARBA" id="ARBA00022741"/>
    </source>
</evidence>
<evidence type="ECO:0000256" key="1">
    <source>
        <dbReference type="ARBA" id="ARBA00000085"/>
    </source>
</evidence>
<dbReference type="Gene3D" id="3.40.50.2300">
    <property type="match status" value="2"/>
</dbReference>
<feature type="domain" description="Response regulatory" evidence="15">
    <location>
        <begin position="760"/>
        <end position="882"/>
    </location>
</feature>
<feature type="domain" description="Histidine kinase" evidence="14">
    <location>
        <begin position="518"/>
        <end position="743"/>
    </location>
</feature>
<keyword evidence="18" id="KW-1185">Reference proteome</keyword>
<evidence type="ECO:0000259" key="16">
    <source>
        <dbReference type="PROSITE" id="PS50885"/>
    </source>
</evidence>
<dbReference type="InterPro" id="IPR036097">
    <property type="entry name" value="HisK_dim/P_sf"/>
</dbReference>
<evidence type="ECO:0000313" key="17">
    <source>
        <dbReference type="EMBL" id="OQP47819.1"/>
    </source>
</evidence>
<feature type="domain" description="Response regulatory" evidence="15">
    <location>
        <begin position="906"/>
        <end position="1023"/>
    </location>
</feature>
<dbReference type="Proteomes" id="UP000192276">
    <property type="component" value="Unassembled WGS sequence"/>
</dbReference>
<dbReference type="InterPro" id="IPR011006">
    <property type="entry name" value="CheY-like_superfamily"/>
</dbReference>
<dbReference type="EC" id="2.7.13.3" evidence="3"/>
<evidence type="ECO:0000256" key="4">
    <source>
        <dbReference type="ARBA" id="ARBA00022553"/>
    </source>
</evidence>
<dbReference type="SUPFAM" id="SSF55781">
    <property type="entry name" value="GAF domain-like"/>
    <property type="match status" value="1"/>
</dbReference>